<feature type="compositionally biased region" description="Low complexity" evidence="3">
    <location>
        <begin position="78"/>
        <end position="105"/>
    </location>
</feature>
<dbReference type="SUPFAM" id="SSF63817">
    <property type="entry name" value="Sortase"/>
    <property type="match status" value="1"/>
</dbReference>
<dbReference type="CDD" id="cd05830">
    <property type="entry name" value="Sortase_E"/>
    <property type="match status" value="1"/>
</dbReference>
<keyword evidence="4" id="KW-0812">Transmembrane</keyword>
<sequence length="270" mass="29153">MTDSPDAGESRRARRGPARATHRGGATFFSVLGELFITVGVLALLFVAWQLWIGDWIGAAEKNAAGQSISEQWADEFAASASPSPSQTPAATPSSSPTTTPTTKPVVLGEPKDAEVFGVMYIPRFGKDYKVPMAGGVSRPRTLDPIGIGHYPDTPMPGAVGNVALAAHRTTFGKPFNQIAKLHVGDAIVIETKAGWYTYRFRNLEYVKPDAVDVLLPVPQEKGLKADGQYLTMTSCSPMYYKSERIVAYSVFESFTPRADGRPDVLEGVK</sequence>
<evidence type="ECO:0000256" key="2">
    <source>
        <dbReference type="PIRSR" id="PIRSR605754-1"/>
    </source>
</evidence>
<dbReference type="InterPro" id="IPR053465">
    <property type="entry name" value="Sortase_Class_E"/>
</dbReference>
<dbReference type="InterPro" id="IPR005754">
    <property type="entry name" value="Sortase"/>
</dbReference>
<feature type="active site" description="Acyl-thioester intermediate" evidence="2">
    <location>
        <position position="236"/>
    </location>
</feature>
<accession>A0A4P6ECF5</accession>
<evidence type="ECO:0000313" key="5">
    <source>
        <dbReference type="EMBL" id="QAY59724.1"/>
    </source>
</evidence>
<dbReference type="InterPro" id="IPR023365">
    <property type="entry name" value="Sortase_dom-sf"/>
</dbReference>
<proteinExistence type="predicted"/>
<feature type="transmembrane region" description="Helical" evidence="4">
    <location>
        <begin position="28"/>
        <end position="52"/>
    </location>
</feature>
<dbReference type="Pfam" id="PF04203">
    <property type="entry name" value="Sortase"/>
    <property type="match status" value="1"/>
</dbReference>
<feature type="active site" description="Proton donor/acceptor" evidence="2">
    <location>
        <position position="168"/>
    </location>
</feature>
<organism evidence="5 6">
    <name type="scientific">Microbacterium protaetiae</name>
    <dbReference type="NCBI Taxonomy" id="2509458"/>
    <lineage>
        <taxon>Bacteria</taxon>
        <taxon>Bacillati</taxon>
        <taxon>Actinomycetota</taxon>
        <taxon>Actinomycetes</taxon>
        <taxon>Micrococcales</taxon>
        <taxon>Microbacteriaceae</taxon>
        <taxon>Microbacterium</taxon>
    </lineage>
</organism>
<dbReference type="OrthoDB" id="5242879at2"/>
<reference evidence="5 6" key="1">
    <citation type="submission" date="2019-01" db="EMBL/GenBank/DDBJ databases">
        <title>Genome sequencing of strain DFW100M-13.</title>
        <authorList>
            <person name="Heo J."/>
            <person name="Kim S.-J."/>
            <person name="Kim J.-S."/>
            <person name="Hong S.-B."/>
            <person name="Kwon S.-W."/>
        </authorList>
    </citation>
    <scope>NUCLEOTIDE SEQUENCE [LARGE SCALE GENOMIC DNA]</scope>
    <source>
        <strain evidence="5 6">DFW100M-13</strain>
    </source>
</reference>
<evidence type="ECO:0000256" key="4">
    <source>
        <dbReference type="SAM" id="Phobius"/>
    </source>
</evidence>
<keyword evidence="4" id="KW-0472">Membrane</keyword>
<name>A0A4P6ECF5_9MICO</name>
<dbReference type="AlphaFoldDB" id="A0A4P6ECF5"/>
<dbReference type="Gene3D" id="2.40.260.10">
    <property type="entry name" value="Sortase"/>
    <property type="match status" value="1"/>
</dbReference>
<dbReference type="RefSeq" id="WP_129387637.1">
    <property type="nucleotide sequence ID" value="NZ_CP035494.1"/>
</dbReference>
<dbReference type="NCBIfam" id="TIGR01076">
    <property type="entry name" value="sortase_fam"/>
    <property type="match status" value="1"/>
</dbReference>
<keyword evidence="4" id="KW-1133">Transmembrane helix</keyword>
<evidence type="ECO:0000256" key="3">
    <source>
        <dbReference type="SAM" id="MobiDB-lite"/>
    </source>
</evidence>
<dbReference type="InterPro" id="IPR042003">
    <property type="entry name" value="Sortase_E"/>
</dbReference>
<gene>
    <name evidence="5" type="ORF">ET475_06785</name>
</gene>
<dbReference type="GO" id="GO:0016787">
    <property type="term" value="F:hydrolase activity"/>
    <property type="evidence" value="ECO:0007669"/>
    <property type="project" value="UniProtKB-KW"/>
</dbReference>
<dbReference type="Proteomes" id="UP000293995">
    <property type="component" value="Chromosome"/>
</dbReference>
<keyword evidence="6" id="KW-1185">Reference proteome</keyword>
<evidence type="ECO:0000256" key="1">
    <source>
        <dbReference type="ARBA" id="ARBA00022801"/>
    </source>
</evidence>
<evidence type="ECO:0000313" key="6">
    <source>
        <dbReference type="Proteomes" id="UP000293995"/>
    </source>
</evidence>
<protein>
    <submittedName>
        <fullName evidence="5">Class E sortase</fullName>
    </submittedName>
</protein>
<keyword evidence="1" id="KW-0378">Hydrolase</keyword>
<feature type="region of interest" description="Disordered" evidence="3">
    <location>
        <begin position="77"/>
        <end position="107"/>
    </location>
</feature>
<dbReference type="NCBIfam" id="NF033747">
    <property type="entry name" value="class_E_sortase"/>
    <property type="match status" value="1"/>
</dbReference>
<dbReference type="KEGG" id="mprt:ET475_06785"/>
<dbReference type="EMBL" id="CP035494">
    <property type="protein sequence ID" value="QAY59724.1"/>
    <property type="molecule type" value="Genomic_DNA"/>
</dbReference>